<evidence type="ECO:0000313" key="2">
    <source>
        <dbReference type="EMBL" id="SUP21925.1"/>
    </source>
</evidence>
<protein>
    <recommendedName>
        <fullName evidence="4">Lipoprotein</fullName>
    </recommendedName>
</protein>
<gene>
    <name evidence="2" type="ORF">NCTC11327_00853</name>
</gene>
<dbReference type="Proteomes" id="UP000254626">
    <property type="component" value="Unassembled WGS sequence"/>
</dbReference>
<keyword evidence="1" id="KW-0732">Signal</keyword>
<feature type="chain" id="PRO_5043657060" description="Lipoprotein" evidence="1">
    <location>
        <begin position="29"/>
        <end position="77"/>
    </location>
</feature>
<dbReference type="AlphaFoldDB" id="A0AAX2LLC3"/>
<evidence type="ECO:0000256" key="1">
    <source>
        <dbReference type="SAM" id="SignalP"/>
    </source>
</evidence>
<comment type="caution">
    <text evidence="2">The sequence shown here is derived from an EMBL/GenBank/DDBJ whole genome shotgun (WGS) entry which is preliminary data.</text>
</comment>
<evidence type="ECO:0000313" key="3">
    <source>
        <dbReference type="Proteomes" id="UP000254626"/>
    </source>
</evidence>
<dbReference type="GeneID" id="29384587"/>
<accession>A0AAX2LLC3</accession>
<dbReference type="PROSITE" id="PS51257">
    <property type="entry name" value="PROKAR_LIPOPROTEIN"/>
    <property type="match status" value="1"/>
</dbReference>
<feature type="signal peptide" evidence="1">
    <location>
        <begin position="1"/>
        <end position="28"/>
    </location>
</feature>
<dbReference type="RefSeq" id="WP_225869427.1">
    <property type="nucleotide sequence ID" value="NZ_CABLBX010000006.1"/>
</dbReference>
<dbReference type="EMBL" id="UHIP01000001">
    <property type="protein sequence ID" value="SUP21925.1"/>
    <property type="molecule type" value="Genomic_DNA"/>
</dbReference>
<sequence>MLSTVKMNKNLFTLTLSILVLSMTGCSALKEKAANASQERAAKFSDEELCKNYKEDTNIYYVEANKTEVQKRGLSCN</sequence>
<evidence type="ECO:0008006" key="4">
    <source>
        <dbReference type="Google" id="ProtNLM"/>
    </source>
</evidence>
<name>A0AAX2LLC3_VIBFL</name>
<organism evidence="2 3">
    <name type="scientific">Vibrio fluvialis</name>
    <dbReference type="NCBI Taxonomy" id="676"/>
    <lineage>
        <taxon>Bacteria</taxon>
        <taxon>Pseudomonadati</taxon>
        <taxon>Pseudomonadota</taxon>
        <taxon>Gammaproteobacteria</taxon>
        <taxon>Vibrionales</taxon>
        <taxon>Vibrionaceae</taxon>
        <taxon>Vibrio</taxon>
    </lineage>
</organism>
<reference evidence="2 3" key="1">
    <citation type="submission" date="2018-06" db="EMBL/GenBank/DDBJ databases">
        <authorList>
            <consortium name="Pathogen Informatics"/>
            <person name="Doyle S."/>
        </authorList>
    </citation>
    <scope>NUCLEOTIDE SEQUENCE [LARGE SCALE GENOMIC DNA]</scope>
    <source>
        <strain evidence="2 3">NCTC11327</strain>
    </source>
</reference>
<proteinExistence type="predicted"/>